<protein>
    <recommendedName>
        <fullName evidence="4">PASTA domain-containing protein</fullName>
    </recommendedName>
</protein>
<evidence type="ECO:0000313" key="3">
    <source>
        <dbReference type="Proteomes" id="UP001595807"/>
    </source>
</evidence>
<sequence>MAMVTKSGILNKAGKALGTVGNVIGLFDAVKMVENVTDKAAPLIDKAIDRHYDGIGEQILVQSMIHLSLTTGQEHLERQGFVVAPVLVKPDKKYASLNAQEIVDQVPKSGKYKPGSLIKVYYVDQATLEASQELAEQAKQKAQNNVKAMTDTLAHARDFVLKKKTTEGTLTSKD</sequence>
<evidence type="ECO:0000256" key="1">
    <source>
        <dbReference type="SAM" id="Coils"/>
    </source>
</evidence>
<gene>
    <name evidence="2" type="ORF">ACFORF_10110</name>
</gene>
<name>A0ABV8CYB0_9STRE</name>
<dbReference type="Proteomes" id="UP001595807">
    <property type="component" value="Unassembled WGS sequence"/>
</dbReference>
<organism evidence="2 3">
    <name type="scientific">Streptococcus caprae</name>
    <dbReference type="NCBI Taxonomy" id="1640501"/>
    <lineage>
        <taxon>Bacteria</taxon>
        <taxon>Bacillati</taxon>
        <taxon>Bacillota</taxon>
        <taxon>Bacilli</taxon>
        <taxon>Lactobacillales</taxon>
        <taxon>Streptococcaceae</taxon>
        <taxon>Streptococcus</taxon>
    </lineage>
</organism>
<evidence type="ECO:0008006" key="4">
    <source>
        <dbReference type="Google" id="ProtNLM"/>
    </source>
</evidence>
<dbReference type="RefSeq" id="WP_380427857.1">
    <property type="nucleotide sequence ID" value="NZ_JBHRZV010000052.1"/>
</dbReference>
<feature type="coiled-coil region" evidence="1">
    <location>
        <begin position="125"/>
        <end position="152"/>
    </location>
</feature>
<comment type="caution">
    <text evidence="2">The sequence shown here is derived from an EMBL/GenBank/DDBJ whole genome shotgun (WGS) entry which is preliminary data.</text>
</comment>
<accession>A0ABV8CYB0</accession>
<reference evidence="3" key="1">
    <citation type="journal article" date="2019" name="Int. J. Syst. Evol. Microbiol.">
        <title>The Global Catalogue of Microorganisms (GCM) 10K type strain sequencing project: providing services to taxonomists for standard genome sequencing and annotation.</title>
        <authorList>
            <consortium name="The Broad Institute Genomics Platform"/>
            <consortium name="The Broad Institute Genome Sequencing Center for Infectious Disease"/>
            <person name="Wu L."/>
            <person name="Ma J."/>
        </authorList>
    </citation>
    <scope>NUCLEOTIDE SEQUENCE [LARGE SCALE GENOMIC DNA]</scope>
    <source>
        <strain evidence="3">CCUG 67170</strain>
    </source>
</reference>
<keyword evidence="3" id="KW-1185">Reference proteome</keyword>
<dbReference type="EMBL" id="JBHRZV010000052">
    <property type="protein sequence ID" value="MFC3928903.1"/>
    <property type="molecule type" value="Genomic_DNA"/>
</dbReference>
<evidence type="ECO:0000313" key="2">
    <source>
        <dbReference type="EMBL" id="MFC3928903.1"/>
    </source>
</evidence>
<keyword evidence="1" id="KW-0175">Coiled coil</keyword>
<proteinExistence type="predicted"/>